<reference evidence="14" key="1">
    <citation type="journal article" date="2014" name="BMC Genomics">
        <title>Genome sequencing of two Neorhizobium galegae strains reveals a noeT gene responsible for the unusual acetylation of the nodulation factors.</title>
        <authorList>
            <person name="Osterman J."/>
            <person name="Marsh J."/>
            <person name="Laine P.K."/>
            <person name="Zeng Z."/>
            <person name="Alatalo E."/>
            <person name="Sullivan J.T."/>
            <person name="Young J.P."/>
            <person name="Thomas-Oates J."/>
            <person name="Paulin L."/>
            <person name="Lindstrom K."/>
        </authorList>
    </citation>
    <scope>NUCLEOTIDE SEQUENCE [LARGE SCALE GENOMIC DNA]</scope>
    <source>
        <strain evidence="14">HAMBI 540</strain>
    </source>
</reference>
<evidence type="ECO:0000256" key="8">
    <source>
        <dbReference type="ARBA" id="ARBA00023136"/>
    </source>
</evidence>
<feature type="domain" description="AprE-like beta-barrel" evidence="12">
    <location>
        <begin position="338"/>
        <end position="425"/>
    </location>
</feature>
<keyword evidence="3 9" id="KW-0813">Transport</keyword>
<evidence type="ECO:0000313" key="14">
    <source>
        <dbReference type="Proteomes" id="UP000028181"/>
    </source>
</evidence>
<name>A0A068T0U8_NEOGA</name>
<comment type="subcellular location">
    <subcellularLocation>
        <location evidence="1 9">Cell inner membrane</location>
        <topology evidence="1 9">Single-pass membrane protein</topology>
    </subcellularLocation>
</comment>
<dbReference type="Pfam" id="PF26002">
    <property type="entry name" value="Beta-barrel_AprE"/>
    <property type="match status" value="1"/>
</dbReference>
<dbReference type="Pfam" id="PF25994">
    <property type="entry name" value="HH_AprE"/>
    <property type="match status" value="1"/>
</dbReference>
<dbReference type="GO" id="GO:0005886">
    <property type="term" value="C:plasma membrane"/>
    <property type="evidence" value="ECO:0007669"/>
    <property type="project" value="UniProtKB-SubCell"/>
</dbReference>
<evidence type="ECO:0000313" key="13">
    <source>
        <dbReference type="EMBL" id="CDN51709.1"/>
    </source>
</evidence>
<proteinExistence type="inferred from homology"/>
<evidence type="ECO:0000256" key="10">
    <source>
        <dbReference type="SAM" id="Coils"/>
    </source>
</evidence>
<dbReference type="NCBIfam" id="TIGR01843">
    <property type="entry name" value="type_I_hlyD"/>
    <property type="match status" value="1"/>
</dbReference>
<dbReference type="Gene3D" id="2.40.30.170">
    <property type="match status" value="1"/>
</dbReference>
<dbReference type="Proteomes" id="UP000028181">
    <property type="component" value="Plasmid pHAMBI540a"/>
</dbReference>
<keyword evidence="5 9" id="KW-0997">Cell inner membrane</keyword>
<feature type="transmembrane region" description="Helical" evidence="9">
    <location>
        <begin position="31"/>
        <end position="53"/>
    </location>
</feature>
<keyword evidence="10" id="KW-0175">Coiled coil</keyword>
<organism evidence="13 14">
    <name type="scientific">Neorhizobium galegae bv. orientalis str. HAMBI 540</name>
    <dbReference type="NCBI Taxonomy" id="1028800"/>
    <lineage>
        <taxon>Bacteria</taxon>
        <taxon>Pseudomonadati</taxon>
        <taxon>Pseudomonadota</taxon>
        <taxon>Alphaproteobacteria</taxon>
        <taxon>Hyphomicrobiales</taxon>
        <taxon>Rhizobiaceae</taxon>
        <taxon>Rhizobium/Agrobacterium group</taxon>
        <taxon>Neorhizobium</taxon>
    </lineage>
</organism>
<keyword evidence="14" id="KW-1185">Reference proteome</keyword>
<geneLocation type="plasmid" evidence="14">
    <name>II</name>
</geneLocation>
<accession>A0A068T0U8</accession>
<evidence type="ECO:0000256" key="3">
    <source>
        <dbReference type="ARBA" id="ARBA00022448"/>
    </source>
</evidence>
<keyword evidence="7 9" id="KW-1133">Transmembrane helix</keyword>
<evidence type="ECO:0000256" key="9">
    <source>
        <dbReference type="RuleBase" id="RU365093"/>
    </source>
</evidence>
<evidence type="ECO:0000256" key="5">
    <source>
        <dbReference type="ARBA" id="ARBA00022519"/>
    </source>
</evidence>
<dbReference type="AlphaFoldDB" id="A0A068T0U8"/>
<dbReference type="GO" id="GO:0015031">
    <property type="term" value="P:protein transport"/>
    <property type="evidence" value="ECO:0007669"/>
    <property type="project" value="InterPro"/>
</dbReference>
<evidence type="ECO:0000256" key="7">
    <source>
        <dbReference type="ARBA" id="ARBA00022989"/>
    </source>
</evidence>
<dbReference type="InterPro" id="IPR058781">
    <property type="entry name" value="HH_AprE-like"/>
</dbReference>
<protein>
    <recommendedName>
        <fullName evidence="9">Membrane fusion protein (MFP) family protein</fullName>
    </recommendedName>
</protein>
<dbReference type="eggNOG" id="COG0845">
    <property type="taxonomic scope" value="Bacteria"/>
</dbReference>
<keyword evidence="4 9" id="KW-1003">Cell membrane</keyword>
<sequence length="449" mass="49146">MTNDVSISQNNGTMVQDYAPLAEHSIRRLTLIAFATIFLLFGVLGGLAATVHLRGAVIASGTLVVDSYVKTIKHQSGGTVGDVFVKNGDRVLAGQLLVHLNDIQLRANLAVICKRLKELSARIARLLAERDSNEVIDFPNSVFKHQGNAEVAKIIEGEQRLFNDRRASRAGRKAQLIERLNQLSRQAEGLSAQQDGKRGAVSLVKKELASLQSLFERGVIPATRVYALQRDAADLTGDLGSLIASTAEITEKMAETKLQIIQIDDDQRTEISDQLRQAESEVAEYSERMVAARDELQHVDIRAPQAGTVHQLTVHAVGAVVTPGETIMQIVPSSDAFTAELKLAPQDIDQVAVGQDVRLRFSAFSQNTTPQMNGRVTDIAADLTTDQRTGQGYYTLRVHLPQEEWARVGKLTPVPGMPVEAFIQTSERTALAYLVKPLADQVARAFREE</sequence>
<evidence type="ECO:0000256" key="2">
    <source>
        <dbReference type="ARBA" id="ARBA00009477"/>
    </source>
</evidence>
<dbReference type="EMBL" id="HG938354">
    <property type="protein sequence ID" value="CDN51709.1"/>
    <property type="molecule type" value="Genomic_DNA"/>
</dbReference>
<dbReference type="HOGENOM" id="CLU_023976_1_1_5"/>
<comment type="similarity">
    <text evidence="2 9">Belongs to the membrane fusion protein (MFP) (TC 8.A.1) family.</text>
</comment>
<evidence type="ECO:0000259" key="12">
    <source>
        <dbReference type="Pfam" id="PF26002"/>
    </source>
</evidence>
<evidence type="ECO:0000256" key="1">
    <source>
        <dbReference type="ARBA" id="ARBA00004377"/>
    </source>
</evidence>
<evidence type="ECO:0000256" key="6">
    <source>
        <dbReference type="ARBA" id="ARBA00022692"/>
    </source>
</evidence>
<dbReference type="InterPro" id="IPR058982">
    <property type="entry name" value="Beta-barrel_AprE"/>
</dbReference>
<evidence type="ECO:0000259" key="11">
    <source>
        <dbReference type="Pfam" id="PF25994"/>
    </source>
</evidence>
<dbReference type="PATRIC" id="fig|1028800.3.peg.5668"/>
<dbReference type="InterPro" id="IPR010129">
    <property type="entry name" value="T1SS_HlyD"/>
</dbReference>
<gene>
    <name evidence="13" type="ORF">RG540_PA10330</name>
</gene>
<keyword evidence="13" id="KW-0614">Plasmid</keyword>
<dbReference type="PRINTS" id="PR01490">
    <property type="entry name" value="RTXTOXIND"/>
</dbReference>
<dbReference type="InterPro" id="IPR050739">
    <property type="entry name" value="MFP"/>
</dbReference>
<keyword evidence="6 9" id="KW-0812">Transmembrane</keyword>
<dbReference type="PANTHER" id="PTHR30386">
    <property type="entry name" value="MEMBRANE FUSION SUBUNIT OF EMRAB-TOLC MULTIDRUG EFFLUX PUMP"/>
    <property type="match status" value="1"/>
</dbReference>
<evidence type="ECO:0000256" key="4">
    <source>
        <dbReference type="ARBA" id="ARBA00022475"/>
    </source>
</evidence>
<feature type="domain" description="AprE-like long alpha-helical hairpin" evidence="11">
    <location>
        <begin position="106"/>
        <end position="295"/>
    </location>
</feature>
<keyword evidence="8 9" id="KW-0472">Membrane</keyword>
<feature type="coiled-coil region" evidence="10">
    <location>
        <begin position="268"/>
        <end position="295"/>
    </location>
</feature>
<dbReference type="PANTHER" id="PTHR30386:SF17">
    <property type="entry name" value="ALKALINE PROTEASE SECRETION PROTEIN APRE"/>
    <property type="match status" value="1"/>
</dbReference>
<dbReference type="KEGG" id="ngg:RG540_PA10330"/>